<dbReference type="InterPro" id="IPR036412">
    <property type="entry name" value="HAD-like_sf"/>
</dbReference>
<dbReference type="Proteomes" id="UP000285744">
    <property type="component" value="Unassembled WGS sequence"/>
</dbReference>
<dbReference type="RefSeq" id="WP_120331936.1">
    <property type="nucleotide sequence ID" value="NZ_JBITMZ010000001.1"/>
</dbReference>
<name>A0A420ESN6_9ACTN</name>
<keyword evidence="1" id="KW-0378">Hydrolase</keyword>
<dbReference type="SFLD" id="SFLDS00003">
    <property type="entry name" value="Haloacid_Dehalogenase"/>
    <property type="match status" value="1"/>
</dbReference>
<dbReference type="PANTHER" id="PTHR43481">
    <property type="entry name" value="FRUCTOSE-1-PHOSPHATE PHOSPHATASE"/>
    <property type="match status" value="1"/>
</dbReference>
<accession>A0A420ESN6</accession>
<dbReference type="PANTHER" id="PTHR43481:SF4">
    <property type="entry name" value="GLYCEROL-1-PHOSPHATE PHOSPHOHYDROLASE 1-RELATED"/>
    <property type="match status" value="1"/>
</dbReference>
<reference evidence="1 2" key="1">
    <citation type="journal article" date="2018" name="Int. J. Syst. Evol. Microbiol.">
        <title>Micromonospora globbae sp. nov., an endophytic actinomycete isolated from roots of Globba winitii C. H. Wright.</title>
        <authorList>
            <person name="Kuncharoen N."/>
            <person name="Pittayakhajonwut P."/>
            <person name="Tanasupawat S."/>
        </authorList>
    </citation>
    <scope>NUCLEOTIDE SEQUENCE [LARGE SCALE GENOMIC DNA]</scope>
    <source>
        <strain evidence="1 2">WPS1-2</strain>
    </source>
</reference>
<dbReference type="InterPro" id="IPR051806">
    <property type="entry name" value="HAD-like_SPP"/>
</dbReference>
<dbReference type="NCBIfam" id="TIGR01509">
    <property type="entry name" value="HAD-SF-IA-v3"/>
    <property type="match status" value="1"/>
</dbReference>
<dbReference type="SFLD" id="SFLDG01135">
    <property type="entry name" value="C1.5.6:_HAD__Beta-PGM__Phospha"/>
    <property type="match status" value="1"/>
</dbReference>
<organism evidence="1 2">
    <name type="scientific">Micromonospora globbae</name>
    <dbReference type="NCBI Taxonomy" id="1894969"/>
    <lineage>
        <taxon>Bacteria</taxon>
        <taxon>Bacillati</taxon>
        <taxon>Actinomycetota</taxon>
        <taxon>Actinomycetes</taxon>
        <taxon>Micromonosporales</taxon>
        <taxon>Micromonosporaceae</taxon>
        <taxon>Micromonospora</taxon>
    </lineage>
</organism>
<protein>
    <submittedName>
        <fullName evidence="1">HAD family hydrolase</fullName>
    </submittedName>
</protein>
<dbReference type="GO" id="GO:0050308">
    <property type="term" value="F:sugar-phosphatase activity"/>
    <property type="evidence" value="ECO:0007669"/>
    <property type="project" value="TreeGrafter"/>
</dbReference>
<comment type="caution">
    <text evidence="1">The sequence shown here is derived from an EMBL/GenBank/DDBJ whole genome shotgun (WGS) entry which is preliminary data.</text>
</comment>
<proteinExistence type="predicted"/>
<dbReference type="EMBL" id="RAQQ01000035">
    <property type="protein sequence ID" value="RKF23714.1"/>
    <property type="molecule type" value="Genomic_DNA"/>
</dbReference>
<dbReference type="Gene3D" id="3.40.50.1000">
    <property type="entry name" value="HAD superfamily/HAD-like"/>
    <property type="match status" value="1"/>
</dbReference>
<dbReference type="InterPro" id="IPR023198">
    <property type="entry name" value="PGP-like_dom2"/>
</dbReference>
<dbReference type="SFLD" id="SFLDG01129">
    <property type="entry name" value="C1.5:_HAD__Beta-PGM__Phosphata"/>
    <property type="match status" value="1"/>
</dbReference>
<dbReference type="AlphaFoldDB" id="A0A420ESN6"/>
<dbReference type="InterPro" id="IPR023214">
    <property type="entry name" value="HAD_sf"/>
</dbReference>
<sequence length="206" mass="21551">MDDIEAVLLDMDGTLVDSDGAVERAWRRWAADYRVDPETVLRISPGKTALTTIRQVAPHLDAQAARRAARYQTELQLADAVDTKPLPGATCLLDTLDRLALPWAVVTSADADLAAARLGAAGITPPVLVTADDVRAGKPDPEGYRLAAARLGVPAERCLVVEDAPAGIAAGQRAGARVAALRGHPADLRIPDLHALVALLTPPAAG</sequence>
<dbReference type="PRINTS" id="PR00413">
    <property type="entry name" value="HADHALOGNASE"/>
</dbReference>
<evidence type="ECO:0000313" key="1">
    <source>
        <dbReference type="EMBL" id="RKF23714.1"/>
    </source>
</evidence>
<dbReference type="InterPro" id="IPR006439">
    <property type="entry name" value="HAD-SF_hydro_IA"/>
</dbReference>
<dbReference type="Pfam" id="PF00702">
    <property type="entry name" value="Hydrolase"/>
    <property type="match status" value="1"/>
</dbReference>
<gene>
    <name evidence="1" type="ORF">D7I43_29930</name>
</gene>
<dbReference type="OrthoDB" id="9800058at2"/>
<dbReference type="Gene3D" id="1.10.150.240">
    <property type="entry name" value="Putative phosphatase, domain 2"/>
    <property type="match status" value="1"/>
</dbReference>
<evidence type="ECO:0000313" key="2">
    <source>
        <dbReference type="Proteomes" id="UP000285744"/>
    </source>
</evidence>
<dbReference type="SUPFAM" id="SSF56784">
    <property type="entry name" value="HAD-like"/>
    <property type="match status" value="1"/>
</dbReference>